<feature type="signal peptide" evidence="1">
    <location>
        <begin position="1"/>
        <end position="23"/>
    </location>
</feature>
<dbReference type="EMBL" id="JBIGHV010000007">
    <property type="protein sequence ID" value="MFG6432216.1"/>
    <property type="molecule type" value="Genomic_DNA"/>
</dbReference>
<keyword evidence="4" id="KW-1185">Reference proteome</keyword>
<protein>
    <submittedName>
        <fullName evidence="3">FixH family protein</fullName>
    </submittedName>
</protein>
<evidence type="ECO:0000313" key="3">
    <source>
        <dbReference type="EMBL" id="MFG6432216.1"/>
    </source>
</evidence>
<accession>A0ABW7F6G4</accession>
<dbReference type="Pfam" id="PF13115">
    <property type="entry name" value="YtkA"/>
    <property type="match status" value="1"/>
</dbReference>
<keyword evidence="1" id="KW-0732">Signal</keyword>
<evidence type="ECO:0000256" key="1">
    <source>
        <dbReference type="SAM" id="SignalP"/>
    </source>
</evidence>
<feature type="chain" id="PRO_5045341021" evidence="1">
    <location>
        <begin position="24"/>
        <end position="145"/>
    </location>
</feature>
<dbReference type="InterPro" id="IPR032693">
    <property type="entry name" value="YtkA-like_dom"/>
</dbReference>
<proteinExistence type="predicted"/>
<organism evidence="3 4">
    <name type="scientific">Pelomonas parva</name>
    <dbReference type="NCBI Taxonomy" id="3299032"/>
    <lineage>
        <taxon>Bacteria</taxon>
        <taxon>Pseudomonadati</taxon>
        <taxon>Pseudomonadota</taxon>
        <taxon>Betaproteobacteria</taxon>
        <taxon>Burkholderiales</taxon>
        <taxon>Sphaerotilaceae</taxon>
        <taxon>Roseateles</taxon>
    </lineage>
</organism>
<dbReference type="RefSeq" id="WP_394481891.1">
    <property type="nucleotide sequence ID" value="NZ_JBIGHV010000007.1"/>
</dbReference>
<reference evidence="3 4" key="1">
    <citation type="submission" date="2024-08" db="EMBL/GenBank/DDBJ databases">
        <authorList>
            <person name="Lu H."/>
        </authorList>
    </citation>
    <scope>NUCLEOTIDE SEQUENCE [LARGE SCALE GENOMIC DNA]</scope>
    <source>
        <strain evidence="3 4">LYH14W</strain>
    </source>
</reference>
<dbReference type="Proteomes" id="UP001606210">
    <property type="component" value="Unassembled WGS sequence"/>
</dbReference>
<evidence type="ECO:0000259" key="2">
    <source>
        <dbReference type="Pfam" id="PF13115"/>
    </source>
</evidence>
<gene>
    <name evidence="3" type="ORF">ACG00Y_20005</name>
</gene>
<dbReference type="PROSITE" id="PS51257">
    <property type="entry name" value="PROKAR_LIPOPROTEIN"/>
    <property type="match status" value="1"/>
</dbReference>
<feature type="domain" description="YtkA-like" evidence="2">
    <location>
        <begin position="59"/>
        <end position="123"/>
    </location>
</feature>
<name>A0ABW7F6G4_9BURK</name>
<evidence type="ECO:0000313" key="4">
    <source>
        <dbReference type="Proteomes" id="UP001606210"/>
    </source>
</evidence>
<comment type="caution">
    <text evidence="3">The sequence shown here is derived from an EMBL/GenBank/DDBJ whole genome shotgun (WGS) entry which is preliminary data.</text>
</comment>
<sequence length="145" mass="15342">MPRSSLLGTVAALASAAVLIACGSPPKDLDLSLQHASTQGHFVVGLTPPAGGPAINQIQTWQLRLTATDGRPVSQARILFDGGMPQHGHGFPTRPRVTRELSPGVYALEGVKFSMSGWWDMRLGIQAGDRSDTAVFNVVLADGLR</sequence>